<keyword evidence="2" id="KW-1185">Reference proteome</keyword>
<accession>A0ABD2P4F2</accession>
<organism evidence="1 2">
    <name type="scientific">Cryptolaemus montrouzieri</name>
    <dbReference type="NCBI Taxonomy" id="559131"/>
    <lineage>
        <taxon>Eukaryota</taxon>
        <taxon>Metazoa</taxon>
        <taxon>Ecdysozoa</taxon>
        <taxon>Arthropoda</taxon>
        <taxon>Hexapoda</taxon>
        <taxon>Insecta</taxon>
        <taxon>Pterygota</taxon>
        <taxon>Neoptera</taxon>
        <taxon>Endopterygota</taxon>
        <taxon>Coleoptera</taxon>
        <taxon>Polyphaga</taxon>
        <taxon>Cucujiformia</taxon>
        <taxon>Coccinelloidea</taxon>
        <taxon>Coccinellidae</taxon>
        <taxon>Scymninae</taxon>
        <taxon>Scymnini</taxon>
        <taxon>Cryptolaemus</taxon>
    </lineage>
</organism>
<comment type="caution">
    <text evidence="1">The sequence shown here is derived from an EMBL/GenBank/DDBJ whole genome shotgun (WGS) entry which is preliminary data.</text>
</comment>
<dbReference type="Proteomes" id="UP001516400">
    <property type="component" value="Unassembled WGS sequence"/>
</dbReference>
<dbReference type="AlphaFoldDB" id="A0ABD2P4F2"/>
<evidence type="ECO:0000313" key="2">
    <source>
        <dbReference type="Proteomes" id="UP001516400"/>
    </source>
</evidence>
<protein>
    <submittedName>
        <fullName evidence="1">Uncharacterized protein</fullName>
    </submittedName>
</protein>
<evidence type="ECO:0000313" key="1">
    <source>
        <dbReference type="EMBL" id="KAL3285820.1"/>
    </source>
</evidence>
<name>A0ABD2P4F2_9CUCU</name>
<gene>
    <name evidence="1" type="ORF">HHI36_000342</name>
</gene>
<proteinExistence type="predicted"/>
<dbReference type="EMBL" id="JABFTP020000185">
    <property type="protein sequence ID" value="KAL3285820.1"/>
    <property type="molecule type" value="Genomic_DNA"/>
</dbReference>
<sequence>MSQIDQDILTSKQLIEEYQNHTLEMHNIIHDENLQLDKKQDISAETSTDKKDKKKYTQAEINKEVAIISDNGQPDINSGLFLENPTPTSSTKGWPTFPDDISKVNFVNTAISPNMIDQTRSSNPISSTTKAYPKYFSYHRVTGKPVFINKNPKAYVAVSVVAPKTQPVHSNEDLELEHELRQLKPWTHSQNLKNMESIRSRWVIDSERHKKAS</sequence>
<reference evidence="1 2" key="1">
    <citation type="journal article" date="2021" name="BMC Biol.">
        <title>Horizontally acquired antibacterial genes associated with adaptive radiation of ladybird beetles.</title>
        <authorList>
            <person name="Li H.S."/>
            <person name="Tang X.F."/>
            <person name="Huang Y.H."/>
            <person name="Xu Z.Y."/>
            <person name="Chen M.L."/>
            <person name="Du X.Y."/>
            <person name="Qiu B.Y."/>
            <person name="Chen P.T."/>
            <person name="Zhang W."/>
            <person name="Slipinski A."/>
            <person name="Escalona H.E."/>
            <person name="Waterhouse R.M."/>
            <person name="Zwick A."/>
            <person name="Pang H."/>
        </authorList>
    </citation>
    <scope>NUCLEOTIDE SEQUENCE [LARGE SCALE GENOMIC DNA]</scope>
    <source>
        <strain evidence="1">SYSU2018</strain>
    </source>
</reference>